<dbReference type="AlphaFoldDB" id="K6Y522"/>
<keyword evidence="1" id="KW-0680">Restriction system</keyword>
<keyword evidence="4" id="KW-1185">Reference proteome</keyword>
<dbReference type="GO" id="GO:0009307">
    <property type="term" value="P:DNA restriction-modification system"/>
    <property type="evidence" value="ECO:0007669"/>
    <property type="project" value="UniProtKB-KW"/>
</dbReference>
<name>K6Y522_9ALTE</name>
<evidence type="ECO:0000256" key="2">
    <source>
        <dbReference type="ARBA" id="ARBA00023125"/>
    </source>
</evidence>
<dbReference type="InterPro" id="IPR044946">
    <property type="entry name" value="Restrct_endonuc_typeI_TRD_sf"/>
</dbReference>
<dbReference type="EMBL" id="BAEQ01000016">
    <property type="protein sequence ID" value="GAC27874.1"/>
    <property type="molecule type" value="Genomic_DNA"/>
</dbReference>
<evidence type="ECO:0000313" key="4">
    <source>
        <dbReference type="Proteomes" id="UP000006251"/>
    </source>
</evidence>
<dbReference type="Proteomes" id="UP000006251">
    <property type="component" value="Unassembled WGS sequence"/>
</dbReference>
<evidence type="ECO:0000256" key="1">
    <source>
        <dbReference type="ARBA" id="ARBA00022747"/>
    </source>
</evidence>
<gene>
    <name evidence="3" type="ORF">GPAL_0995</name>
</gene>
<organism evidence="3 4">
    <name type="scientific">Brumicola pallidula DSM 14239 = ACAM 615</name>
    <dbReference type="NCBI Taxonomy" id="1121922"/>
    <lineage>
        <taxon>Bacteria</taxon>
        <taxon>Pseudomonadati</taxon>
        <taxon>Pseudomonadota</taxon>
        <taxon>Gammaproteobacteria</taxon>
        <taxon>Alteromonadales</taxon>
        <taxon>Alteromonadaceae</taxon>
        <taxon>Brumicola</taxon>
    </lineage>
</organism>
<dbReference type="SUPFAM" id="SSF116734">
    <property type="entry name" value="DNA methylase specificity domain"/>
    <property type="match status" value="1"/>
</dbReference>
<dbReference type="STRING" id="1121922.GCA_000428905_01519"/>
<proteinExistence type="predicted"/>
<accession>K6Y522</accession>
<keyword evidence="2" id="KW-0238">DNA-binding</keyword>
<evidence type="ECO:0008006" key="5">
    <source>
        <dbReference type="Google" id="ProtNLM"/>
    </source>
</evidence>
<reference evidence="4" key="1">
    <citation type="journal article" date="2014" name="Environ. Microbiol.">
        <title>Comparative genomics of the marine bacterial genus Glaciecola reveals the high degree of genomic diversity and genomic characteristic for cold adaptation.</title>
        <authorList>
            <person name="Qin Q.L."/>
            <person name="Xie B.B."/>
            <person name="Yu Y."/>
            <person name="Shu Y.L."/>
            <person name="Rong J.C."/>
            <person name="Zhang Y.J."/>
            <person name="Zhao D.L."/>
            <person name="Chen X.L."/>
            <person name="Zhang X.Y."/>
            <person name="Chen B."/>
            <person name="Zhou B.C."/>
            <person name="Zhang Y.Z."/>
        </authorList>
    </citation>
    <scope>NUCLEOTIDE SEQUENCE [LARGE SCALE GENOMIC DNA]</scope>
    <source>
        <strain evidence="4">ACAM 615</strain>
    </source>
</reference>
<dbReference type="RefSeq" id="WP_006009672.1">
    <property type="nucleotide sequence ID" value="NZ_BAEQ01000016.1"/>
</dbReference>
<sequence length="181" mass="19812">MTFIGAPNKKLEAIAELILPQAIKDEVAGEVVFHEFGVSHVNDIGELIGEGKKVLTSSQISRANKQLLQTNDILIVNKVSVGKIALVESPLPTNAMPSQAFTIVYIHKHVINISPVSLFQYLLSPLGQAQLKALSTGDAVIMIGNTDLRFIQIPVFSEEQAKKAQQIRNSVKNLNNELFEI</sequence>
<comment type="caution">
    <text evidence="3">The sequence shown here is derived from an EMBL/GenBank/DDBJ whole genome shotgun (WGS) entry which is preliminary data.</text>
</comment>
<dbReference type="GO" id="GO:0003677">
    <property type="term" value="F:DNA binding"/>
    <property type="evidence" value="ECO:0007669"/>
    <property type="project" value="UniProtKB-KW"/>
</dbReference>
<protein>
    <recommendedName>
        <fullName evidence="5">Type I restriction modification DNA specificity domain-containing protein</fullName>
    </recommendedName>
</protein>
<dbReference type="Gene3D" id="3.90.220.20">
    <property type="entry name" value="DNA methylase specificity domains"/>
    <property type="match status" value="1"/>
</dbReference>
<evidence type="ECO:0000313" key="3">
    <source>
        <dbReference type="EMBL" id="GAC27874.1"/>
    </source>
</evidence>